<dbReference type="Gene3D" id="3.30.1370.10">
    <property type="entry name" value="K Homology domain, type 1"/>
    <property type="match status" value="3"/>
</dbReference>
<evidence type="ECO:0000256" key="1">
    <source>
        <dbReference type="ARBA" id="ARBA00022737"/>
    </source>
</evidence>
<dbReference type="SMART" id="SM00322">
    <property type="entry name" value="KH"/>
    <property type="match status" value="3"/>
</dbReference>
<dbReference type="CDD" id="cd22456">
    <property type="entry name" value="KH-I_Rnc1_rpt2"/>
    <property type="match status" value="1"/>
</dbReference>
<keyword evidence="2" id="KW-0694">RNA-binding</keyword>
<name>A0A2T9YKD4_9FUNG</name>
<proteinExistence type="predicted"/>
<dbReference type="PANTHER" id="PTHR10288">
    <property type="entry name" value="KH DOMAIN CONTAINING RNA BINDING PROTEIN"/>
    <property type="match status" value="1"/>
</dbReference>
<dbReference type="EMBL" id="MBFR01000151">
    <property type="protein sequence ID" value="PVU92734.1"/>
    <property type="molecule type" value="Genomic_DNA"/>
</dbReference>
<keyword evidence="5" id="KW-1185">Reference proteome</keyword>
<evidence type="ECO:0000313" key="4">
    <source>
        <dbReference type="EMBL" id="PVU92734.1"/>
    </source>
</evidence>
<dbReference type="InterPro" id="IPR049786">
    <property type="entry name" value="Rnc1_KH-I_3"/>
</dbReference>
<dbReference type="Pfam" id="PF00013">
    <property type="entry name" value="KH_1"/>
    <property type="match status" value="3"/>
</dbReference>
<dbReference type="SUPFAM" id="SSF54791">
    <property type="entry name" value="Eukaryotic type KH-domain (KH-domain type I)"/>
    <property type="match status" value="3"/>
</dbReference>
<dbReference type="CDD" id="cd22457">
    <property type="entry name" value="KH-I_Rnc1_rpt3"/>
    <property type="match status" value="1"/>
</dbReference>
<dbReference type="STRING" id="133385.A0A2T9YKD4"/>
<gene>
    <name evidence="4" type="ORF">BB561_003636</name>
</gene>
<comment type="caution">
    <text evidence="4">The sequence shown here is derived from an EMBL/GenBank/DDBJ whole genome shotgun (WGS) entry which is preliminary data.</text>
</comment>
<feature type="domain" description="K Homology" evidence="3">
    <location>
        <begin position="80"/>
        <end position="150"/>
    </location>
</feature>
<protein>
    <recommendedName>
        <fullName evidence="3">K Homology domain-containing protein</fullName>
    </recommendedName>
</protein>
<reference evidence="4 5" key="1">
    <citation type="journal article" date="2018" name="MBio">
        <title>Comparative Genomics Reveals the Core Gene Toolbox for the Fungus-Insect Symbiosis.</title>
        <authorList>
            <person name="Wang Y."/>
            <person name="Stata M."/>
            <person name="Wang W."/>
            <person name="Stajich J.E."/>
            <person name="White M.M."/>
            <person name="Moncalvo J.M."/>
        </authorList>
    </citation>
    <scope>NUCLEOTIDE SEQUENCE [LARGE SCALE GENOMIC DNA]</scope>
    <source>
        <strain evidence="4 5">SWE-8-4</strain>
    </source>
</reference>
<dbReference type="CDD" id="cd22455">
    <property type="entry name" value="KH-I_Rnc1_rpt1"/>
    <property type="match status" value="1"/>
</dbReference>
<dbReference type="InterPro" id="IPR004088">
    <property type="entry name" value="KH_dom_type_1"/>
</dbReference>
<organism evidence="4 5">
    <name type="scientific">Smittium simulii</name>
    <dbReference type="NCBI Taxonomy" id="133385"/>
    <lineage>
        <taxon>Eukaryota</taxon>
        <taxon>Fungi</taxon>
        <taxon>Fungi incertae sedis</taxon>
        <taxon>Zoopagomycota</taxon>
        <taxon>Kickxellomycotina</taxon>
        <taxon>Harpellomycetes</taxon>
        <taxon>Harpellales</taxon>
        <taxon>Legeriomycetaceae</taxon>
        <taxon>Smittium</taxon>
    </lineage>
</organism>
<sequence>MNNSAYSNNCSFEQTQKRASSEFSVNNIERNNIPNSTIINYGAFEKKSFPTSVSDSDEGSLSPTNAKLVSLKGDADPNTPLLTLRALVSTKEAGIIIGKSGKNVADLREMANVNAGVSKVVPGIPDRVLSITGILENVVKAYDIVAKSLDENIVAPNIQFSNFPENSKKPQNIIRILISHNIMGTIIGKQGVKIKYIQDNSGARLVATKDMLPQSTERVVEIHGNVNQINLAIAEVGKCLIEDGDRGVGTVLYNPSARVPIVSSSSNPYVNNPRASVDFLSSHPEKISNNPISYSRNRSHTASVPYSNHQENQISSIPLPPQNDHGYAMQNKVSFANSSRFSPPNSFNNNRNRSQSVSTFPRLNFYPNIETHTQEISIPGDMVGCIIGKAGSRITEIRKLSGSRIEIAKATDSDMDERLFTITGTSESNEKAMYLLYSQLEAERERRLANSRLASDLESLVGLSVQDEAV</sequence>
<evidence type="ECO:0000256" key="2">
    <source>
        <dbReference type="PROSITE-ProRule" id="PRU00117"/>
    </source>
</evidence>
<keyword evidence="1" id="KW-0677">Repeat</keyword>
<dbReference type="AlphaFoldDB" id="A0A2T9YKD4"/>
<dbReference type="Proteomes" id="UP000245383">
    <property type="component" value="Unassembled WGS sequence"/>
</dbReference>
<dbReference type="GO" id="GO:0003723">
    <property type="term" value="F:RNA binding"/>
    <property type="evidence" value="ECO:0007669"/>
    <property type="project" value="UniProtKB-UniRule"/>
</dbReference>
<feature type="domain" description="K Homology" evidence="3">
    <location>
        <begin position="370"/>
        <end position="441"/>
    </location>
</feature>
<dbReference type="OrthoDB" id="1937934at2759"/>
<dbReference type="InterPro" id="IPR004087">
    <property type="entry name" value="KH_dom"/>
</dbReference>
<dbReference type="InterPro" id="IPR036612">
    <property type="entry name" value="KH_dom_type_1_sf"/>
</dbReference>
<accession>A0A2T9YKD4</accession>
<evidence type="ECO:0000259" key="3">
    <source>
        <dbReference type="SMART" id="SM00322"/>
    </source>
</evidence>
<feature type="domain" description="K Homology" evidence="3">
    <location>
        <begin position="170"/>
        <end position="241"/>
    </location>
</feature>
<evidence type="ECO:0000313" key="5">
    <source>
        <dbReference type="Proteomes" id="UP000245383"/>
    </source>
</evidence>
<dbReference type="PROSITE" id="PS50084">
    <property type="entry name" value="KH_TYPE_1"/>
    <property type="match status" value="3"/>
</dbReference>